<accession>A0A9P1NAS4</accession>
<organism evidence="1 2">
    <name type="scientific">Caenorhabditis angaria</name>
    <dbReference type="NCBI Taxonomy" id="860376"/>
    <lineage>
        <taxon>Eukaryota</taxon>
        <taxon>Metazoa</taxon>
        <taxon>Ecdysozoa</taxon>
        <taxon>Nematoda</taxon>
        <taxon>Chromadorea</taxon>
        <taxon>Rhabditida</taxon>
        <taxon>Rhabditina</taxon>
        <taxon>Rhabditomorpha</taxon>
        <taxon>Rhabditoidea</taxon>
        <taxon>Rhabditidae</taxon>
        <taxon>Peloderinae</taxon>
        <taxon>Caenorhabditis</taxon>
    </lineage>
</organism>
<dbReference type="Proteomes" id="UP001152747">
    <property type="component" value="Unassembled WGS sequence"/>
</dbReference>
<name>A0A9P1NAS4_9PELO</name>
<dbReference type="EMBL" id="CANHGI010000006">
    <property type="protein sequence ID" value="CAI5454107.1"/>
    <property type="molecule type" value="Genomic_DNA"/>
</dbReference>
<evidence type="ECO:0000313" key="1">
    <source>
        <dbReference type="EMBL" id="CAI5454107.1"/>
    </source>
</evidence>
<protein>
    <submittedName>
        <fullName evidence="1">Uncharacterized protein</fullName>
    </submittedName>
</protein>
<keyword evidence="2" id="KW-1185">Reference proteome</keyword>
<dbReference type="AlphaFoldDB" id="A0A9P1NAS4"/>
<proteinExistence type="predicted"/>
<evidence type="ECO:0000313" key="2">
    <source>
        <dbReference type="Proteomes" id="UP001152747"/>
    </source>
</evidence>
<comment type="caution">
    <text evidence="1">The sequence shown here is derived from an EMBL/GenBank/DDBJ whole genome shotgun (WGS) entry which is preliminary data.</text>
</comment>
<reference evidence="1" key="1">
    <citation type="submission" date="2022-11" db="EMBL/GenBank/DDBJ databases">
        <authorList>
            <person name="Kikuchi T."/>
        </authorList>
    </citation>
    <scope>NUCLEOTIDE SEQUENCE</scope>
    <source>
        <strain evidence="1">PS1010</strain>
    </source>
</reference>
<sequence>MIVCTLVFLNLQICKKIQKDLQLQHSTIRVVNIQREINVKFKGIPASTICKKNDIICNKNSSYSMKNKSISKGTSI</sequence>
<gene>
    <name evidence="1" type="ORF">CAMP_LOCUS16744</name>
</gene>